<sequence length="78" mass="8306">MSSKTIICLCLIAAIFALINSSSAQYLYESGYPYSATAYGYGNGYYGSNGVYPYAAYNGYSGYSGYYGKRAAGFGSTN</sequence>
<keyword evidence="1" id="KW-0732">Signal</keyword>
<evidence type="ECO:0000256" key="1">
    <source>
        <dbReference type="SAM" id="SignalP"/>
    </source>
</evidence>
<reference evidence="3" key="1">
    <citation type="submission" date="2022-11" db="UniProtKB">
        <authorList>
            <consortium name="WormBaseParasite"/>
        </authorList>
    </citation>
    <scope>IDENTIFICATION</scope>
</reference>
<feature type="chain" id="PRO_5038116212" evidence="1">
    <location>
        <begin position="25"/>
        <end position="78"/>
    </location>
</feature>
<dbReference type="AlphaFoldDB" id="A0A914Z5M1"/>
<evidence type="ECO:0000313" key="2">
    <source>
        <dbReference type="Proteomes" id="UP000887577"/>
    </source>
</evidence>
<dbReference type="Proteomes" id="UP000887577">
    <property type="component" value="Unplaced"/>
</dbReference>
<name>A0A914Z5M1_9BILA</name>
<feature type="signal peptide" evidence="1">
    <location>
        <begin position="1"/>
        <end position="24"/>
    </location>
</feature>
<accession>A0A914Z5M1</accession>
<protein>
    <submittedName>
        <fullName evidence="3">Uncharacterized protein</fullName>
    </submittedName>
</protein>
<dbReference type="WBParaSite" id="PSU_v2.g7643.t1">
    <property type="protein sequence ID" value="PSU_v2.g7643.t1"/>
    <property type="gene ID" value="PSU_v2.g7643"/>
</dbReference>
<proteinExistence type="predicted"/>
<evidence type="ECO:0000313" key="3">
    <source>
        <dbReference type="WBParaSite" id="PSU_v2.g7643.t1"/>
    </source>
</evidence>
<keyword evidence="2" id="KW-1185">Reference proteome</keyword>
<organism evidence="2 3">
    <name type="scientific">Panagrolaimus superbus</name>
    <dbReference type="NCBI Taxonomy" id="310955"/>
    <lineage>
        <taxon>Eukaryota</taxon>
        <taxon>Metazoa</taxon>
        <taxon>Ecdysozoa</taxon>
        <taxon>Nematoda</taxon>
        <taxon>Chromadorea</taxon>
        <taxon>Rhabditida</taxon>
        <taxon>Tylenchina</taxon>
        <taxon>Panagrolaimomorpha</taxon>
        <taxon>Panagrolaimoidea</taxon>
        <taxon>Panagrolaimidae</taxon>
        <taxon>Panagrolaimus</taxon>
    </lineage>
</organism>